<evidence type="ECO:0000313" key="10">
    <source>
        <dbReference type="Proteomes" id="UP001166293"/>
    </source>
</evidence>
<evidence type="ECO:0000259" key="8">
    <source>
        <dbReference type="Pfam" id="PF19269"/>
    </source>
</evidence>
<evidence type="ECO:0000256" key="4">
    <source>
        <dbReference type="ARBA" id="ARBA00023146"/>
    </source>
</evidence>
<keyword evidence="4 5" id="KW-0030">Aminoacyl-tRNA synthetase</keyword>
<evidence type="ECO:0000256" key="5">
    <source>
        <dbReference type="HAMAP-Rule" id="MF_00022"/>
    </source>
</evidence>
<dbReference type="NCBIfam" id="TIGR00464">
    <property type="entry name" value="gltX_bact"/>
    <property type="match status" value="1"/>
</dbReference>
<evidence type="ECO:0000259" key="7">
    <source>
        <dbReference type="Pfam" id="PF00749"/>
    </source>
</evidence>
<keyword evidence="2 5" id="KW-0547">Nucleotide-binding</keyword>
<dbReference type="Pfam" id="PF19269">
    <property type="entry name" value="Anticodon_2"/>
    <property type="match status" value="1"/>
</dbReference>
<dbReference type="Pfam" id="PF00749">
    <property type="entry name" value="tRNA-synt_1c"/>
    <property type="match status" value="1"/>
</dbReference>
<comment type="function">
    <text evidence="5">Catalyzes the attachment of glutamate to tRNA(Glu) in a two-step reaction: glutamate is first activated by ATP to form Glu-AMP and then transferred to the acceptor end of tRNA(Glu).</text>
</comment>
<evidence type="ECO:0000313" key="9">
    <source>
        <dbReference type="EMBL" id="MBV2359297.1"/>
    </source>
</evidence>
<keyword evidence="3 5" id="KW-0067">ATP-binding</keyword>
<feature type="short sequence motif" description="'KMSKS' region" evidence="5">
    <location>
        <begin position="239"/>
        <end position="243"/>
    </location>
</feature>
<protein>
    <recommendedName>
        <fullName evidence="5">Glutamate--tRNA ligase</fullName>
        <ecNumber evidence="5">6.1.1.17</ecNumber>
    </recommendedName>
    <alternativeName>
        <fullName evidence="5">Glutamyl-tRNA synthetase</fullName>
        <shortName evidence="5">GluRS</shortName>
    </alternativeName>
</protein>
<gene>
    <name evidence="5 9" type="primary">gltX</name>
    <name evidence="9" type="ORF">KUH32_05905</name>
</gene>
<name>A0ABS6N6K2_9RHOB</name>
<evidence type="ECO:0000256" key="1">
    <source>
        <dbReference type="ARBA" id="ARBA00022598"/>
    </source>
</evidence>
<dbReference type="PANTHER" id="PTHR43311">
    <property type="entry name" value="GLUTAMATE--TRNA LIGASE"/>
    <property type="match status" value="1"/>
</dbReference>
<dbReference type="PANTHER" id="PTHR43311:SF2">
    <property type="entry name" value="GLUTAMATE--TRNA LIGASE, MITOCHONDRIAL-RELATED"/>
    <property type="match status" value="1"/>
</dbReference>
<dbReference type="InterPro" id="IPR049940">
    <property type="entry name" value="GluQ/Sye"/>
</dbReference>
<reference evidence="9" key="1">
    <citation type="submission" date="2021-06" db="EMBL/GenBank/DDBJ databases">
        <title>Thalassococcus sp. CAU 1522 isolated from sea sand, Republic of Korea.</title>
        <authorList>
            <person name="Kim W."/>
        </authorList>
    </citation>
    <scope>NUCLEOTIDE SEQUENCE</scope>
    <source>
        <strain evidence="9">CAU 1522</strain>
    </source>
</reference>
<keyword evidence="5 6" id="KW-0648">Protein biosynthesis</keyword>
<feature type="binding site" evidence="5">
    <location>
        <position position="242"/>
    </location>
    <ligand>
        <name>ATP</name>
        <dbReference type="ChEBI" id="CHEBI:30616"/>
    </ligand>
</feature>
<feature type="domain" description="Glutamyl/glutaminyl-tRNA synthetase class Ib catalytic" evidence="7">
    <location>
        <begin position="3"/>
        <end position="305"/>
    </location>
</feature>
<comment type="similarity">
    <text evidence="5">Belongs to the class-I aminoacyl-tRNA synthetase family. Glutamate--tRNA ligase type 1 subfamily.</text>
</comment>
<keyword evidence="5" id="KW-0963">Cytoplasm</keyword>
<comment type="caution">
    <text evidence="5">Lacks conserved residue(s) required for the propagation of feature annotation.</text>
</comment>
<sequence>MTTTRFAPSPTGRIHVGNLRTALFNYLIARKAGGTFILRIDDTDPERSKEEYVDGIKRDLDWLGLHWDRIERQSHRLDRYEDAADELRRMGRFYEAWETPTELDLKRKKQLNMGKPPVYDRAALALSETDRAKLQAERGAGVWRFLLDQERIEWPDGILGDISIDAASVSDPVLIRADGQILYTLASVVDDTEMGVTHVVRGSDHVTNTATQIQIMRALGGTPPVFAHHSLLTGPQGESLSKRLGTLSLHDLRDEGVEPEALLSLMARLGSSQPVELRLSLDEIAEGFDLSQFGAAPTKFDAGDLWPLTARKLHELPFAEIADEIAQIGVPADKAELFWRVCRENIVKRADLKDWWRLFSEGAEPLVTEEDRAFVAQAMALLPDGPFDHDTWSNWTAAVKEATGRKGKALFMPLRKAVTGRERGPEMADVMPLLQQVPARRLAGG</sequence>
<dbReference type="RefSeq" id="WP_217777117.1">
    <property type="nucleotide sequence ID" value="NZ_JAHRWL010000001.1"/>
</dbReference>
<evidence type="ECO:0000256" key="3">
    <source>
        <dbReference type="ARBA" id="ARBA00022840"/>
    </source>
</evidence>
<evidence type="ECO:0000256" key="2">
    <source>
        <dbReference type="ARBA" id="ARBA00022741"/>
    </source>
</evidence>
<evidence type="ECO:0000256" key="6">
    <source>
        <dbReference type="RuleBase" id="RU363037"/>
    </source>
</evidence>
<comment type="subunit">
    <text evidence="5">Monomer.</text>
</comment>
<proteinExistence type="inferred from homology"/>
<comment type="subcellular location">
    <subcellularLocation>
        <location evidence="5">Cytoplasm</location>
    </subcellularLocation>
</comment>
<dbReference type="InterPro" id="IPR001412">
    <property type="entry name" value="aa-tRNA-synth_I_CS"/>
</dbReference>
<dbReference type="GO" id="GO:0004818">
    <property type="term" value="F:glutamate-tRNA ligase activity"/>
    <property type="evidence" value="ECO:0007669"/>
    <property type="project" value="UniProtKB-EC"/>
</dbReference>
<dbReference type="InterPro" id="IPR045462">
    <property type="entry name" value="aa-tRNA-synth_I_cd-bd"/>
</dbReference>
<feature type="short sequence motif" description="'HIGH' region" evidence="5">
    <location>
        <begin position="8"/>
        <end position="18"/>
    </location>
</feature>
<dbReference type="PROSITE" id="PS00178">
    <property type="entry name" value="AA_TRNA_LIGASE_I"/>
    <property type="match status" value="1"/>
</dbReference>
<dbReference type="HAMAP" id="MF_00022">
    <property type="entry name" value="Glu_tRNA_synth_type1"/>
    <property type="match status" value="1"/>
</dbReference>
<feature type="domain" description="Aminoacyl-tRNA synthetase class I anticodon-binding" evidence="8">
    <location>
        <begin position="368"/>
        <end position="434"/>
    </location>
</feature>
<comment type="caution">
    <text evidence="9">The sequence shown here is derived from an EMBL/GenBank/DDBJ whole genome shotgun (WGS) entry which is preliminary data.</text>
</comment>
<dbReference type="EMBL" id="JAHRWL010000001">
    <property type="protein sequence ID" value="MBV2359297.1"/>
    <property type="molecule type" value="Genomic_DNA"/>
</dbReference>
<dbReference type="Proteomes" id="UP001166293">
    <property type="component" value="Unassembled WGS sequence"/>
</dbReference>
<comment type="catalytic activity">
    <reaction evidence="5">
        <text>tRNA(Glu) + L-glutamate + ATP = L-glutamyl-tRNA(Glu) + AMP + diphosphate</text>
        <dbReference type="Rhea" id="RHEA:23540"/>
        <dbReference type="Rhea" id="RHEA-COMP:9663"/>
        <dbReference type="Rhea" id="RHEA-COMP:9680"/>
        <dbReference type="ChEBI" id="CHEBI:29985"/>
        <dbReference type="ChEBI" id="CHEBI:30616"/>
        <dbReference type="ChEBI" id="CHEBI:33019"/>
        <dbReference type="ChEBI" id="CHEBI:78442"/>
        <dbReference type="ChEBI" id="CHEBI:78520"/>
        <dbReference type="ChEBI" id="CHEBI:456215"/>
        <dbReference type="EC" id="6.1.1.17"/>
    </reaction>
</comment>
<dbReference type="InterPro" id="IPR020058">
    <property type="entry name" value="Glu/Gln-tRNA-synth_Ib_cat-dom"/>
</dbReference>
<keyword evidence="10" id="KW-1185">Reference proteome</keyword>
<keyword evidence="1 5" id="KW-0436">Ligase</keyword>
<organism evidence="9 10">
    <name type="scientific">Thalassococcus arenae</name>
    <dbReference type="NCBI Taxonomy" id="2851652"/>
    <lineage>
        <taxon>Bacteria</taxon>
        <taxon>Pseudomonadati</taxon>
        <taxon>Pseudomonadota</taxon>
        <taxon>Alphaproteobacteria</taxon>
        <taxon>Rhodobacterales</taxon>
        <taxon>Roseobacteraceae</taxon>
        <taxon>Thalassococcus</taxon>
    </lineage>
</organism>
<dbReference type="EC" id="6.1.1.17" evidence="5"/>
<accession>A0ABS6N6K2</accession>
<dbReference type="InterPro" id="IPR004527">
    <property type="entry name" value="Glu-tRNA-ligase_bac/mito"/>
</dbReference>